<dbReference type="Pfam" id="PF00501">
    <property type="entry name" value="AMP-binding"/>
    <property type="match status" value="1"/>
</dbReference>
<accession>A0A4S5EC74</accession>
<proteinExistence type="predicted"/>
<feature type="region of interest" description="Disordered" evidence="1">
    <location>
        <begin position="88"/>
        <end position="107"/>
    </location>
</feature>
<protein>
    <recommendedName>
        <fullName evidence="2">AMP-dependent synthetase/ligase domain-containing protein</fullName>
    </recommendedName>
</protein>
<dbReference type="AlphaFoldDB" id="A0A4S5EC74"/>
<feature type="non-terminal residue" evidence="3">
    <location>
        <position position="1"/>
    </location>
</feature>
<dbReference type="EMBL" id="SSXH01000460">
    <property type="protein sequence ID" value="THJ69253.1"/>
    <property type="molecule type" value="Genomic_DNA"/>
</dbReference>
<evidence type="ECO:0000313" key="3">
    <source>
        <dbReference type="EMBL" id="THJ69253.1"/>
    </source>
</evidence>
<organism evidence="3 4">
    <name type="scientific">Candidatus Frankia alpina</name>
    <dbReference type="NCBI Taxonomy" id="2699483"/>
    <lineage>
        <taxon>Bacteria</taxon>
        <taxon>Bacillati</taxon>
        <taxon>Actinomycetota</taxon>
        <taxon>Actinomycetes</taxon>
        <taxon>Frankiales</taxon>
        <taxon>Frankiaceae</taxon>
        <taxon>Frankia</taxon>
    </lineage>
</organism>
<comment type="caution">
    <text evidence="3">The sequence shown here is derived from an EMBL/GenBank/DDBJ whole genome shotgun (WGS) entry which is preliminary data.</text>
</comment>
<gene>
    <name evidence="3" type="ORF">E7Y31_16385</name>
</gene>
<dbReference type="InterPro" id="IPR042099">
    <property type="entry name" value="ANL_N_sf"/>
</dbReference>
<dbReference type="InterPro" id="IPR000873">
    <property type="entry name" value="AMP-dep_synth/lig_dom"/>
</dbReference>
<sequence length="125" mass="12094">PPAPEQVELLRAGARIAAAWGLGPGDRVLSTAPLASAEGLLGGLLAPLVAGASVVLCRHLDPAALTRRIESERVTAIAAAPVAPAAPVAAGGTVGAGPEEAGVPGADLPALAGSSARTLRLPHLG</sequence>
<evidence type="ECO:0000256" key="1">
    <source>
        <dbReference type="SAM" id="MobiDB-lite"/>
    </source>
</evidence>
<reference evidence="3 4" key="1">
    <citation type="submission" date="2019-04" db="EMBL/GenBank/DDBJ databases">
        <title>Draft genome sequences for three unisolated Alnus-infective Frankia Sp+ strains, AgTrS, AiOr and AvVan, the first sequenced Frankia strains able to sporulate in-planta.</title>
        <authorList>
            <person name="Bethencourt L."/>
            <person name="Vautrin F."/>
            <person name="Taib N."/>
            <person name="Dubost A."/>
            <person name="Castro-Garcia L."/>
            <person name="Imbaud O."/>
            <person name="Abrouk D."/>
            <person name="Fournier P."/>
            <person name="Briolay J."/>
            <person name="Nguyen A."/>
            <person name="Normand P."/>
            <person name="Fernandez M.P."/>
            <person name="Brochier-Armanet C."/>
            <person name="Herrera-Belaroussi A."/>
        </authorList>
    </citation>
    <scope>NUCLEOTIDE SEQUENCE [LARGE SCALE GENOMIC DNA]</scope>
    <source>
        <strain evidence="3 4">AvVan</strain>
    </source>
</reference>
<feature type="domain" description="AMP-dependent synthetase/ligase" evidence="2">
    <location>
        <begin position="16"/>
        <end position="82"/>
    </location>
</feature>
<keyword evidence="4" id="KW-1185">Reference proteome</keyword>
<dbReference type="SUPFAM" id="SSF56801">
    <property type="entry name" value="Acetyl-CoA synthetase-like"/>
    <property type="match status" value="1"/>
</dbReference>
<dbReference type="Gene3D" id="3.40.50.12780">
    <property type="entry name" value="N-terminal domain of ligase-like"/>
    <property type="match status" value="1"/>
</dbReference>
<feature type="compositionally biased region" description="Low complexity" evidence="1">
    <location>
        <begin position="88"/>
        <end position="106"/>
    </location>
</feature>
<name>A0A4S5EC74_9ACTN</name>
<dbReference type="Proteomes" id="UP000305282">
    <property type="component" value="Unassembled WGS sequence"/>
</dbReference>
<dbReference type="RefSeq" id="WP_328591853.1">
    <property type="nucleotide sequence ID" value="NZ_SSXH01000460.1"/>
</dbReference>
<evidence type="ECO:0000259" key="2">
    <source>
        <dbReference type="Pfam" id="PF00501"/>
    </source>
</evidence>
<evidence type="ECO:0000313" key="4">
    <source>
        <dbReference type="Proteomes" id="UP000305282"/>
    </source>
</evidence>